<dbReference type="RefSeq" id="WP_077689247.1">
    <property type="nucleotide sequence ID" value="NZ_MCOK01000001.1"/>
</dbReference>
<accession>A0A1V3BWD2</accession>
<dbReference type="AlphaFoldDB" id="A0A1V3BWD2"/>
<evidence type="ECO:0000256" key="1">
    <source>
        <dbReference type="ARBA" id="ARBA00005323"/>
    </source>
</evidence>
<gene>
    <name evidence="4" type="ORF">NOSIN_02920</name>
</gene>
<evidence type="ECO:0000313" key="5">
    <source>
        <dbReference type="Proteomes" id="UP000189004"/>
    </source>
</evidence>
<evidence type="ECO:0000256" key="2">
    <source>
        <dbReference type="ARBA" id="ARBA00023239"/>
    </source>
</evidence>
<dbReference type="Proteomes" id="UP000189004">
    <property type="component" value="Unassembled WGS sequence"/>
</dbReference>
<dbReference type="InterPro" id="IPR001608">
    <property type="entry name" value="Ala_racemase_N"/>
</dbReference>
<dbReference type="PANTHER" id="PTHR28004">
    <property type="entry name" value="ZGC:162816-RELATED"/>
    <property type="match status" value="1"/>
</dbReference>
<dbReference type="SUPFAM" id="SSF51419">
    <property type="entry name" value="PLP-binding barrel"/>
    <property type="match status" value="1"/>
</dbReference>
<keyword evidence="2" id="KW-0456">Lyase</keyword>
<organism evidence="4 5">
    <name type="scientific">Nocardiopsis sinuspersici</name>
    <dbReference type="NCBI Taxonomy" id="501010"/>
    <lineage>
        <taxon>Bacteria</taxon>
        <taxon>Bacillati</taxon>
        <taxon>Actinomycetota</taxon>
        <taxon>Actinomycetes</taxon>
        <taxon>Streptosporangiales</taxon>
        <taxon>Nocardiopsidaceae</taxon>
        <taxon>Nocardiopsis</taxon>
    </lineage>
</organism>
<comment type="caution">
    <text evidence="4">The sequence shown here is derived from an EMBL/GenBank/DDBJ whole genome shotgun (WGS) entry which is preliminary data.</text>
</comment>
<dbReference type="Pfam" id="PF14031">
    <property type="entry name" value="D-ser_dehydrat"/>
    <property type="match status" value="1"/>
</dbReference>
<name>A0A1V3BWD2_9ACTN</name>
<dbReference type="STRING" id="501010.NOSIN_02920"/>
<dbReference type="PANTHER" id="PTHR28004:SF8">
    <property type="entry name" value="D-SERINE DEAMINASE"/>
    <property type="match status" value="1"/>
</dbReference>
<evidence type="ECO:0000259" key="3">
    <source>
        <dbReference type="SMART" id="SM01119"/>
    </source>
</evidence>
<dbReference type="Gene3D" id="3.20.20.10">
    <property type="entry name" value="Alanine racemase"/>
    <property type="match status" value="1"/>
</dbReference>
<comment type="similarity">
    <text evidence="1">Belongs to the DSD1 family.</text>
</comment>
<dbReference type="Pfam" id="PF01168">
    <property type="entry name" value="Ala_racemase_N"/>
    <property type="match status" value="1"/>
</dbReference>
<dbReference type="GO" id="GO:0016829">
    <property type="term" value="F:lyase activity"/>
    <property type="evidence" value="ECO:0007669"/>
    <property type="project" value="UniProtKB-KW"/>
</dbReference>
<proteinExistence type="inferred from homology"/>
<dbReference type="InterPro" id="IPR029066">
    <property type="entry name" value="PLP-binding_barrel"/>
</dbReference>
<protein>
    <submittedName>
        <fullName evidence="4">Alanine racemase</fullName>
    </submittedName>
</protein>
<dbReference type="OrthoDB" id="9811417at2"/>
<sequence length="413" mass="44573">MSDRLTVPREHVDWRTKGLWWTDEPITLEEFAARRDHLFTGPFTWPLMVLRASALERNIAALSEFTGRHRLLFAPHGKTSMAPALIQRQLDAGAWGVTAATANQVLDFRRFGVRRILLANELLDGRVLSWAVAELDRDPDFEFLFYADSAEGVAVAARAATGRPGGRPLRVMVERGVPGGRTGCRTREQVLAVARAVAEAPGLEPAGVAGYEGPLGGADAVRGFLRELLGDAEALAAGCGVDRPVLSVGGSAWFDLVAEEVGGRGDVVPILRSGAYVAHDDGLYRRTTPYRRLPEGPGALSGALELWAQVTSVPEEGLAIAGLGRREANHDQGFPVPRRIRRADGSTVAARGLEVTDLNDHHAYLSVPPGLEVGPGDLVSFGISHPCTAFDRWRVIPVVDDRDTVVDAVATYF</sequence>
<evidence type="ECO:0000313" key="4">
    <source>
        <dbReference type="EMBL" id="OOC52897.1"/>
    </source>
</evidence>
<feature type="domain" description="D-serine dehydratase-like" evidence="3">
    <location>
        <begin position="303"/>
        <end position="400"/>
    </location>
</feature>
<dbReference type="InterPro" id="IPR051466">
    <property type="entry name" value="D-amino_acid_metab_enzyme"/>
</dbReference>
<dbReference type="InterPro" id="IPR026956">
    <property type="entry name" value="D-ser_dehydrat-like_dom"/>
</dbReference>
<reference evidence="5" key="1">
    <citation type="submission" date="2016-08" db="EMBL/GenBank/DDBJ databases">
        <authorList>
            <person name="Tokovenko B."/>
            <person name="Kalinowski J."/>
        </authorList>
    </citation>
    <scope>NUCLEOTIDE SEQUENCE [LARGE SCALE GENOMIC DNA]</scope>
    <source>
        <strain evidence="5">UTMC102</strain>
    </source>
</reference>
<dbReference type="Gene3D" id="2.40.37.20">
    <property type="entry name" value="D-serine dehydratase-like domain"/>
    <property type="match status" value="1"/>
</dbReference>
<keyword evidence="5" id="KW-1185">Reference proteome</keyword>
<dbReference type="SMART" id="SM01119">
    <property type="entry name" value="D-ser_dehydrat"/>
    <property type="match status" value="1"/>
</dbReference>
<dbReference type="InterPro" id="IPR042208">
    <property type="entry name" value="D-ser_dehydrat-like_sf"/>
</dbReference>
<dbReference type="EMBL" id="MCOK01000001">
    <property type="protein sequence ID" value="OOC52897.1"/>
    <property type="molecule type" value="Genomic_DNA"/>
</dbReference>